<protein>
    <recommendedName>
        <fullName evidence="2">Copia protein</fullName>
    </recommendedName>
</protein>
<evidence type="ECO:0008006" key="2">
    <source>
        <dbReference type="Google" id="ProtNLM"/>
    </source>
</evidence>
<reference evidence="1" key="1">
    <citation type="submission" date="2020-06" db="EMBL/GenBank/DDBJ databases">
        <authorList>
            <person name="Li T."/>
            <person name="Hu X."/>
            <person name="Zhang T."/>
            <person name="Song X."/>
            <person name="Zhang H."/>
            <person name="Dai N."/>
            <person name="Sheng W."/>
            <person name="Hou X."/>
            <person name="Wei L."/>
        </authorList>
    </citation>
    <scope>NUCLEOTIDE SEQUENCE</scope>
    <source>
        <strain evidence="1">G02</strain>
        <tissue evidence="1">Leaf</tissue>
    </source>
</reference>
<sequence length="120" mass="13764">MKKQTTISRPTTEVEYRSMAVSSYLPIALFQDIKVALHIMANPVFHEHTKHIEIDCHDVCDAYMDGFSPIHVRGTNQHTNIFTMAFPPKLFTSLVSKLGLVSLDPSPTVEELWKYMPFPW</sequence>
<proteinExistence type="predicted"/>
<dbReference type="CDD" id="cd09272">
    <property type="entry name" value="RNase_HI_RT_Ty1"/>
    <property type="match status" value="1"/>
</dbReference>
<dbReference type="EMBL" id="JACGWJ010000136">
    <property type="protein sequence ID" value="KAL0294760.1"/>
    <property type="molecule type" value="Genomic_DNA"/>
</dbReference>
<comment type="caution">
    <text evidence="1">The sequence shown here is derived from an EMBL/GenBank/DDBJ whole genome shotgun (WGS) entry which is preliminary data.</text>
</comment>
<reference evidence="1" key="2">
    <citation type="journal article" date="2024" name="Plant">
        <title>Genomic evolution and insights into agronomic trait innovations of Sesamum species.</title>
        <authorList>
            <person name="Miao H."/>
            <person name="Wang L."/>
            <person name="Qu L."/>
            <person name="Liu H."/>
            <person name="Sun Y."/>
            <person name="Le M."/>
            <person name="Wang Q."/>
            <person name="Wei S."/>
            <person name="Zheng Y."/>
            <person name="Lin W."/>
            <person name="Duan Y."/>
            <person name="Cao H."/>
            <person name="Xiong S."/>
            <person name="Wang X."/>
            <person name="Wei L."/>
            <person name="Li C."/>
            <person name="Ma Q."/>
            <person name="Ju M."/>
            <person name="Zhao R."/>
            <person name="Li G."/>
            <person name="Mu C."/>
            <person name="Tian Q."/>
            <person name="Mei H."/>
            <person name="Zhang T."/>
            <person name="Gao T."/>
            <person name="Zhang H."/>
        </authorList>
    </citation>
    <scope>NUCLEOTIDE SEQUENCE</scope>
    <source>
        <strain evidence="1">G02</strain>
    </source>
</reference>
<organism evidence="1">
    <name type="scientific">Sesamum radiatum</name>
    <name type="common">Black benniseed</name>
    <dbReference type="NCBI Taxonomy" id="300843"/>
    <lineage>
        <taxon>Eukaryota</taxon>
        <taxon>Viridiplantae</taxon>
        <taxon>Streptophyta</taxon>
        <taxon>Embryophyta</taxon>
        <taxon>Tracheophyta</taxon>
        <taxon>Spermatophyta</taxon>
        <taxon>Magnoliopsida</taxon>
        <taxon>eudicotyledons</taxon>
        <taxon>Gunneridae</taxon>
        <taxon>Pentapetalae</taxon>
        <taxon>asterids</taxon>
        <taxon>lamiids</taxon>
        <taxon>Lamiales</taxon>
        <taxon>Pedaliaceae</taxon>
        <taxon>Sesamum</taxon>
    </lineage>
</organism>
<name>A0AAW2JM94_SESRA</name>
<gene>
    <name evidence="1" type="ORF">Sradi_6870700</name>
</gene>
<evidence type="ECO:0000313" key="1">
    <source>
        <dbReference type="EMBL" id="KAL0294760.1"/>
    </source>
</evidence>
<dbReference type="AlphaFoldDB" id="A0AAW2JM94"/>
<accession>A0AAW2JM94</accession>